<protein>
    <submittedName>
        <fullName evidence="1">Uncharacterized protein</fullName>
    </submittedName>
</protein>
<reference evidence="1 2" key="1">
    <citation type="journal article" date="2020" name="Cell">
        <title>Large-Scale Comparative Analyses of Tick Genomes Elucidate Their Genetic Diversity and Vector Capacities.</title>
        <authorList>
            <consortium name="Tick Genome and Microbiome Consortium (TIGMIC)"/>
            <person name="Jia N."/>
            <person name="Wang J."/>
            <person name="Shi W."/>
            <person name="Du L."/>
            <person name="Sun Y."/>
            <person name="Zhan W."/>
            <person name="Jiang J.F."/>
            <person name="Wang Q."/>
            <person name="Zhang B."/>
            <person name="Ji P."/>
            <person name="Bell-Sakyi L."/>
            <person name="Cui X.M."/>
            <person name="Yuan T.T."/>
            <person name="Jiang B.G."/>
            <person name="Yang W.F."/>
            <person name="Lam T.T."/>
            <person name="Chang Q.C."/>
            <person name="Ding S.J."/>
            <person name="Wang X.J."/>
            <person name="Zhu J.G."/>
            <person name="Ruan X.D."/>
            <person name="Zhao L."/>
            <person name="Wei J.T."/>
            <person name="Ye R.Z."/>
            <person name="Que T.C."/>
            <person name="Du C.H."/>
            <person name="Zhou Y.H."/>
            <person name="Cheng J.X."/>
            <person name="Dai P.F."/>
            <person name="Guo W.B."/>
            <person name="Han X.H."/>
            <person name="Huang E.J."/>
            <person name="Li L.F."/>
            <person name="Wei W."/>
            <person name="Gao Y.C."/>
            <person name="Liu J.Z."/>
            <person name="Shao H.Z."/>
            <person name="Wang X."/>
            <person name="Wang C.C."/>
            <person name="Yang T.C."/>
            <person name="Huo Q.B."/>
            <person name="Li W."/>
            <person name="Chen H.Y."/>
            <person name="Chen S.E."/>
            <person name="Zhou L.G."/>
            <person name="Ni X.B."/>
            <person name="Tian J.H."/>
            <person name="Sheng Y."/>
            <person name="Liu T."/>
            <person name="Pan Y.S."/>
            <person name="Xia L.Y."/>
            <person name="Li J."/>
            <person name="Zhao F."/>
            <person name="Cao W.C."/>
        </authorList>
    </citation>
    <scope>NUCLEOTIDE SEQUENCE [LARGE SCALE GENOMIC DNA]</scope>
    <source>
        <strain evidence="1">Iper-2018</strain>
    </source>
</reference>
<dbReference type="Proteomes" id="UP000805193">
    <property type="component" value="Unassembled WGS sequence"/>
</dbReference>
<evidence type="ECO:0000313" key="1">
    <source>
        <dbReference type="EMBL" id="KAG0413294.1"/>
    </source>
</evidence>
<dbReference type="EMBL" id="JABSTQ010011275">
    <property type="protein sequence ID" value="KAG0413294.1"/>
    <property type="molecule type" value="Genomic_DNA"/>
</dbReference>
<keyword evidence="2" id="KW-1185">Reference proteome</keyword>
<name>A0AC60P244_IXOPE</name>
<evidence type="ECO:0000313" key="2">
    <source>
        <dbReference type="Proteomes" id="UP000805193"/>
    </source>
</evidence>
<organism evidence="1 2">
    <name type="scientific">Ixodes persulcatus</name>
    <name type="common">Taiga tick</name>
    <dbReference type="NCBI Taxonomy" id="34615"/>
    <lineage>
        <taxon>Eukaryota</taxon>
        <taxon>Metazoa</taxon>
        <taxon>Ecdysozoa</taxon>
        <taxon>Arthropoda</taxon>
        <taxon>Chelicerata</taxon>
        <taxon>Arachnida</taxon>
        <taxon>Acari</taxon>
        <taxon>Parasitiformes</taxon>
        <taxon>Ixodida</taxon>
        <taxon>Ixodoidea</taxon>
        <taxon>Ixodidae</taxon>
        <taxon>Ixodinae</taxon>
        <taxon>Ixodes</taxon>
    </lineage>
</organism>
<comment type="caution">
    <text evidence="1">The sequence shown here is derived from an EMBL/GenBank/DDBJ whole genome shotgun (WGS) entry which is preliminary data.</text>
</comment>
<accession>A0AC60P244</accession>
<sequence length="397" mass="42808">MSGIVNAGALSIGGILVSIVPVGPQVTAITCLFLPVYVKSEALAAALAPCGKVLDIRFGVYQDHPTLRTGTRNIRMEMKEATPVPNFLCVSGHWATFDYRGLRRACRRCQQEGHIKAACNVPYCTRCAAFGHDSAGCATGWRRCVTAHSTVDCTQRRTYSSLNVFLALASTPRDGPPATPSPEPSNASAPTPAVDPTESTVPSPSESTEPTSLELNGTTPQPMPATTMATGEYSNAPAAIISNTPRTTFLNDAKTSVPLPTSSRSEEAPVQLESPTAPEFQSSPSLNWSDLTKGSDEERLVINETTGDAVKRVQTRSRPRYQERRRNASLEPRRLRSRSRSRHSGAEEGKRVLSSSDEFSAPQGIPPPPARFKRLRNDFSSPTESPSSQPLSETPSE</sequence>
<gene>
    <name evidence="1" type="ORF">HPB47_009555</name>
</gene>
<proteinExistence type="predicted"/>